<dbReference type="PRINTS" id="PR00463">
    <property type="entry name" value="EP450I"/>
</dbReference>
<dbReference type="AlphaFoldDB" id="A0A2I1BXM5"/>
<dbReference type="PANTHER" id="PTHR24287:SF1">
    <property type="entry name" value="P450, PUTATIVE (EUROFUNG)-RELATED"/>
    <property type="match status" value="1"/>
</dbReference>
<dbReference type="VEuPathDB" id="FungiDB:P174DRAFT_463583"/>
<dbReference type="GO" id="GO:0020037">
    <property type="term" value="F:heme binding"/>
    <property type="evidence" value="ECO:0007669"/>
    <property type="project" value="InterPro"/>
</dbReference>
<dbReference type="RefSeq" id="XP_024678712.1">
    <property type="nucleotide sequence ID" value="XM_024830284.1"/>
</dbReference>
<evidence type="ECO:0000256" key="9">
    <source>
        <dbReference type="RuleBase" id="RU000461"/>
    </source>
</evidence>
<evidence type="ECO:0000256" key="3">
    <source>
        <dbReference type="ARBA" id="ARBA00022617"/>
    </source>
</evidence>
<keyword evidence="4 8" id="KW-0479">Metal-binding</keyword>
<evidence type="ECO:0000256" key="2">
    <source>
        <dbReference type="ARBA" id="ARBA00010617"/>
    </source>
</evidence>
<gene>
    <name evidence="11" type="ORF">P174DRAFT_463583</name>
</gene>
<feature type="region of interest" description="Disordered" evidence="10">
    <location>
        <begin position="10"/>
        <end position="46"/>
    </location>
</feature>
<evidence type="ECO:0000313" key="12">
    <source>
        <dbReference type="Proteomes" id="UP000234474"/>
    </source>
</evidence>
<dbReference type="OMA" id="TCLMSIY"/>
<dbReference type="GO" id="GO:0005506">
    <property type="term" value="F:iron ion binding"/>
    <property type="evidence" value="ECO:0007669"/>
    <property type="project" value="InterPro"/>
</dbReference>
<evidence type="ECO:0000256" key="1">
    <source>
        <dbReference type="ARBA" id="ARBA00001971"/>
    </source>
</evidence>
<dbReference type="EMBL" id="MSZS01000008">
    <property type="protein sequence ID" value="PKX90117.1"/>
    <property type="molecule type" value="Genomic_DNA"/>
</dbReference>
<dbReference type="Proteomes" id="UP000234474">
    <property type="component" value="Unassembled WGS sequence"/>
</dbReference>
<feature type="compositionally biased region" description="Polar residues" evidence="10">
    <location>
        <begin position="35"/>
        <end position="45"/>
    </location>
</feature>
<name>A0A2I1BXM5_ASPN1</name>
<dbReference type="GO" id="GO:0044283">
    <property type="term" value="P:small molecule biosynthetic process"/>
    <property type="evidence" value="ECO:0007669"/>
    <property type="project" value="UniProtKB-ARBA"/>
</dbReference>
<feature type="binding site" description="axial binding residue" evidence="8">
    <location>
        <position position="223"/>
    </location>
    <ligand>
        <name>heme</name>
        <dbReference type="ChEBI" id="CHEBI:30413"/>
    </ligand>
    <ligandPart>
        <name>Fe</name>
        <dbReference type="ChEBI" id="CHEBI:18248"/>
    </ligandPart>
</feature>
<keyword evidence="6 8" id="KW-0408">Iron</keyword>
<dbReference type="InterPro" id="IPR047146">
    <property type="entry name" value="Cyt_P450_E_CYP52_fungi"/>
</dbReference>
<dbReference type="InterPro" id="IPR017972">
    <property type="entry name" value="Cyt_P450_CS"/>
</dbReference>
<comment type="cofactor">
    <cofactor evidence="1 8">
        <name>heme</name>
        <dbReference type="ChEBI" id="CHEBI:30413"/>
    </cofactor>
</comment>
<proteinExistence type="inferred from homology"/>
<evidence type="ECO:0000256" key="5">
    <source>
        <dbReference type="ARBA" id="ARBA00023002"/>
    </source>
</evidence>
<comment type="caution">
    <text evidence="11">The sequence shown here is derived from an EMBL/GenBank/DDBJ whole genome shotgun (WGS) entry which is preliminary data.</text>
</comment>
<dbReference type="InterPro" id="IPR036396">
    <property type="entry name" value="Cyt_P450_sf"/>
</dbReference>
<dbReference type="PROSITE" id="PS00086">
    <property type="entry name" value="CYTOCHROME_P450"/>
    <property type="match status" value="1"/>
</dbReference>
<dbReference type="PRINTS" id="PR00385">
    <property type="entry name" value="P450"/>
</dbReference>
<protein>
    <submittedName>
        <fullName evidence="11">Cytochrome P450</fullName>
    </submittedName>
</protein>
<accession>A0A2I1BXM5</accession>
<keyword evidence="5 9" id="KW-0560">Oxidoreductase</keyword>
<dbReference type="InterPro" id="IPR002401">
    <property type="entry name" value="Cyt_P450_E_grp-I"/>
</dbReference>
<dbReference type="Gene3D" id="1.10.630.10">
    <property type="entry name" value="Cytochrome P450"/>
    <property type="match status" value="1"/>
</dbReference>
<dbReference type="OrthoDB" id="1470350at2759"/>
<keyword evidence="7 9" id="KW-0503">Monooxygenase</keyword>
<dbReference type="GO" id="GO:0004497">
    <property type="term" value="F:monooxygenase activity"/>
    <property type="evidence" value="ECO:0007669"/>
    <property type="project" value="UniProtKB-KW"/>
</dbReference>
<evidence type="ECO:0000256" key="8">
    <source>
        <dbReference type="PIRSR" id="PIRSR602401-1"/>
    </source>
</evidence>
<evidence type="ECO:0000256" key="4">
    <source>
        <dbReference type="ARBA" id="ARBA00022723"/>
    </source>
</evidence>
<keyword evidence="3 8" id="KW-0349">Heme</keyword>
<dbReference type="InterPro" id="IPR001128">
    <property type="entry name" value="Cyt_P450"/>
</dbReference>
<keyword evidence="12" id="KW-1185">Reference proteome</keyword>
<evidence type="ECO:0000256" key="7">
    <source>
        <dbReference type="ARBA" id="ARBA00023033"/>
    </source>
</evidence>
<evidence type="ECO:0000256" key="10">
    <source>
        <dbReference type="SAM" id="MobiDB-lite"/>
    </source>
</evidence>
<comment type="similarity">
    <text evidence="2 9">Belongs to the cytochrome P450 family.</text>
</comment>
<dbReference type="SUPFAM" id="SSF48264">
    <property type="entry name" value="Cytochrome P450"/>
    <property type="match status" value="1"/>
</dbReference>
<dbReference type="STRING" id="1392255.A0A2I1BXM5"/>
<sequence>MNKVLSLVELNTKPSSKTVHPSTPYHEPKPLHPQCSPTRQPSGQRSSKDNYVFLHELAKVRKDPVEIRSQLLHTLLAGRDTTAGLLCWALWNLSRQPRIYRKLRESVLDTFGTYQQPRCISFEALKSCVYLQYTLKETLRLFPPVPLNTRQAARDTTLPKGGGPNGLSPVFIPKGTEIGYSVYAMHRRKDLWGDDAEVFSPDRWASRKSGWHYLPFNGGPRICMGQQFALTEAGYVLTRLIQRFDKVENCDPEMEPAMESL</sequence>
<dbReference type="GeneID" id="36537610"/>
<evidence type="ECO:0000313" key="11">
    <source>
        <dbReference type="EMBL" id="PKX90117.1"/>
    </source>
</evidence>
<reference evidence="12" key="1">
    <citation type="journal article" date="2018" name="Proc. Natl. Acad. Sci. U.S.A.">
        <title>Linking secondary metabolites to gene clusters through genome sequencing of six diverse Aspergillus species.</title>
        <authorList>
            <person name="Kaerboelling I."/>
            <person name="Vesth T.C."/>
            <person name="Frisvad J.C."/>
            <person name="Nybo J.L."/>
            <person name="Theobald S."/>
            <person name="Kuo A."/>
            <person name="Bowyer P."/>
            <person name="Matsuda Y."/>
            <person name="Mondo S."/>
            <person name="Lyhne E.K."/>
            <person name="Kogle M.E."/>
            <person name="Clum A."/>
            <person name="Lipzen A."/>
            <person name="Salamov A."/>
            <person name="Ngan C.Y."/>
            <person name="Daum C."/>
            <person name="Chiniquy J."/>
            <person name="Barry K."/>
            <person name="LaButti K."/>
            <person name="Haridas S."/>
            <person name="Simmons B.A."/>
            <person name="Magnuson J.K."/>
            <person name="Mortensen U.H."/>
            <person name="Larsen T.O."/>
            <person name="Grigoriev I.V."/>
            <person name="Baker S.E."/>
            <person name="Andersen M.R."/>
        </authorList>
    </citation>
    <scope>NUCLEOTIDE SEQUENCE [LARGE SCALE GENOMIC DNA]</scope>
    <source>
        <strain evidence="12">IBT 16806</strain>
    </source>
</reference>
<dbReference type="GO" id="GO:0016705">
    <property type="term" value="F:oxidoreductase activity, acting on paired donors, with incorporation or reduction of molecular oxygen"/>
    <property type="evidence" value="ECO:0007669"/>
    <property type="project" value="InterPro"/>
</dbReference>
<evidence type="ECO:0000256" key="6">
    <source>
        <dbReference type="ARBA" id="ARBA00023004"/>
    </source>
</evidence>
<feature type="compositionally biased region" description="Polar residues" evidence="10">
    <location>
        <begin position="12"/>
        <end position="21"/>
    </location>
</feature>
<organism evidence="11 12">
    <name type="scientific">Aspergillus novofumigatus (strain IBT 16806)</name>
    <dbReference type="NCBI Taxonomy" id="1392255"/>
    <lineage>
        <taxon>Eukaryota</taxon>
        <taxon>Fungi</taxon>
        <taxon>Dikarya</taxon>
        <taxon>Ascomycota</taxon>
        <taxon>Pezizomycotina</taxon>
        <taxon>Eurotiomycetes</taxon>
        <taxon>Eurotiomycetidae</taxon>
        <taxon>Eurotiales</taxon>
        <taxon>Aspergillaceae</taxon>
        <taxon>Aspergillus</taxon>
        <taxon>Aspergillus subgen. Fumigati</taxon>
    </lineage>
</organism>
<dbReference type="PANTHER" id="PTHR24287">
    <property type="entry name" value="P450, PUTATIVE (EUROFUNG)-RELATED"/>
    <property type="match status" value="1"/>
</dbReference>
<dbReference type="Pfam" id="PF00067">
    <property type="entry name" value="p450"/>
    <property type="match status" value="1"/>
</dbReference>